<evidence type="ECO:0000313" key="3">
    <source>
        <dbReference type="Proteomes" id="UP000245073"/>
    </source>
</evidence>
<feature type="chain" id="PRO_5015750984" evidence="1">
    <location>
        <begin position="27"/>
        <end position="179"/>
    </location>
</feature>
<evidence type="ECO:0000256" key="1">
    <source>
        <dbReference type="SAM" id="SignalP"/>
    </source>
</evidence>
<reference evidence="2 3" key="1">
    <citation type="submission" date="2018-04" db="EMBL/GenBank/DDBJ databases">
        <title>The genome sequence of Caulobacter sp. 744.</title>
        <authorList>
            <person name="Gao J."/>
            <person name="Sun J."/>
        </authorList>
    </citation>
    <scope>NUCLEOTIDE SEQUENCE [LARGE SCALE GENOMIC DNA]</scope>
    <source>
        <strain evidence="2 3">774</strain>
    </source>
</reference>
<comment type="caution">
    <text evidence="2">The sequence shown here is derived from an EMBL/GenBank/DDBJ whole genome shotgun (WGS) entry which is preliminary data.</text>
</comment>
<dbReference type="AlphaFoldDB" id="A0A2T9JXD1"/>
<keyword evidence="3" id="KW-1185">Reference proteome</keyword>
<organism evidence="2 3">
    <name type="scientific">Caulobacter endophyticus</name>
    <dbReference type="NCBI Taxonomy" id="2172652"/>
    <lineage>
        <taxon>Bacteria</taxon>
        <taxon>Pseudomonadati</taxon>
        <taxon>Pseudomonadota</taxon>
        <taxon>Alphaproteobacteria</taxon>
        <taxon>Caulobacterales</taxon>
        <taxon>Caulobacteraceae</taxon>
        <taxon>Caulobacter</taxon>
    </lineage>
</organism>
<dbReference type="Proteomes" id="UP000245073">
    <property type="component" value="Unassembled WGS sequence"/>
</dbReference>
<name>A0A2T9JXD1_9CAUL</name>
<feature type="signal peptide" evidence="1">
    <location>
        <begin position="1"/>
        <end position="26"/>
    </location>
</feature>
<dbReference type="EMBL" id="QDKQ01000048">
    <property type="protein sequence ID" value="PVM88354.1"/>
    <property type="molecule type" value="Genomic_DNA"/>
</dbReference>
<protein>
    <submittedName>
        <fullName evidence="2">Uncharacterized protein</fullName>
    </submittedName>
</protein>
<sequence length="179" mass="17744">MTIFNKSVAAAFVVMFTAATATSAGAWVQAQTASTAAPTDAAALTGVLQQALDDTVARASQQRLGFDAAQTLSFEALQSTIVAAGLSPLQVQQALAAVRATTRPSNAALAALKARVDATVVACYTQSQIDAARKGKAEIQRGSCAAGLSVAATGGDPAALSPAPSFAGASGGADYRPGS</sequence>
<gene>
    <name evidence="2" type="ORF">DDF67_13330</name>
</gene>
<accession>A0A2T9JXD1</accession>
<dbReference type="RefSeq" id="WP_109101370.1">
    <property type="nucleotide sequence ID" value="NZ_QDKQ01000048.1"/>
</dbReference>
<proteinExistence type="predicted"/>
<keyword evidence="1" id="KW-0732">Signal</keyword>
<evidence type="ECO:0000313" key="2">
    <source>
        <dbReference type="EMBL" id="PVM88354.1"/>
    </source>
</evidence>